<evidence type="ECO:0000256" key="3">
    <source>
        <dbReference type="ARBA" id="ARBA00022692"/>
    </source>
</evidence>
<feature type="transmembrane region" description="Helical" evidence="6">
    <location>
        <begin position="168"/>
        <end position="187"/>
    </location>
</feature>
<dbReference type="InterPro" id="IPR036259">
    <property type="entry name" value="MFS_trans_sf"/>
</dbReference>
<keyword evidence="4 6" id="KW-1133">Transmembrane helix</keyword>
<dbReference type="AlphaFoldDB" id="A0A096B3W2"/>
<dbReference type="PANTHER" id="PTHR43124">
    <property type="entry name" value="PURINE EFFLUX PUMP PBUE"/>
    <property type="match status" value="1"/>
</dbReference>
<feature type="transmembrane region" description="Helical" evidence="6">
    <location>
        <begin position="141"/>
        <end position="162"/>
    </location>
</feature>
<dbReference type="PROSITE" id="PS50850">
    <property type="entry name" value="MFS"/>
    <property type="match status" value="1"/>
</dbReference>
<feature type="transmembrane region" description="Helical" evidence="6">
    <location>
        <begin position="49"/>
        <end position="70"/>
    </location>
</feature>
<dbReference type="Proteomes" id="UP000029629">
    <property type="component" value="Unassembled WGS sequence"/>
</dbReference>
<feature type="transmembrane region" description="Helical" evidence="6">
    <location>
        <begin position="12"/>
        <end position="29"/>
    </location>
</feature>
<dbReference type="GO" id="GO:0005886">
    <property type="term" value="C:plasma membrane"/>
    <property type="evidence" value="ECO:0007669"/>
    <property type="project" value="UniProtKB-SubCell"/>
</dbReference>
<keyword evidence="3 6" id="KW-0812">Transmembrane</keyword>
<dbReference type="CDD" id="cd17324">
    <property type="entry name" value="MFS_NepI_like"/>
    <property type="match status" value="1"/>
</dbReference>
<dbReference type="InterPro" id="IPR020846">
    <property type="entry name" value="MFS_dom"/>
</dbReference>
<comment type="subcellular location">
    <subcellularLocation>
        <location evidence="1">Cell membrane</location>
        <topology evidence="1">Multi-pass membrane protein</topology>
    </subcellularLocation>
</comment>
<dbReference type="InterPro" id="IPR011701">
    <property type="entry name" value="MFS"/>
</dbReference>
<comment type="caution">
    <text evidence="8">The sequence shown here is derived from an EMBL/GenBank/DDBJ whole genome shotgun (WGS) entry which is preliminary data.</text>
</comment>
<dbReference type="InterPro" id="IPR050189">
    <property type="entry name" value="MFS_Efflux_Transporters"/>
</dbReference>
<evidence type="ECO:0000256" key="5">
    <source>
        <dbReference type="ARBA" id="ARBA00023136"/>
    </source>
</evidence>
<evidence type="ECO:0000256" key="1">
    <source>
        <dbReference type="ARBA" id="ARBA00004651"/>
    </source>
</evidence>
<dbReference type="OrthoDB" id="9788453at2"/>
<feature type="transmembrane region" description="Helical" evidence="6">
    <location>
        <begin position="247"/>
        <end position="267"/>
    </location>
</feature>
<feature type="transmembrane region" description="Helical" evidence="6">
    <location>
        <begin position="366"/>
        <end position="384"/>
    </location>
</feature>
<dbReference type="PANTHER" id="PTHR43124:SF4">
    <property type="entry name" value="SUGAR EFFLUX TRANSPORTER"/>
    <property type="match status" value="1"/>
</dbReference>
<proteinExistence type="predicted"/>
<dbReference type="RefSeq" id="WP_036560440.1">
    <property type="nucleotide sequence ID" value="NZ_JRNI01000060.1"/>
</dbReference>
<feature type="transmembrane region" description="Helical" evidence="6">
    <location>
        <begin position="333"/>
        <end position="354"/>
    </location>
</feature>
<dbReference type="NCBIfam" id="NF002921">
    <property type="entry name" value="PRK03545.1"/>
    <property type="match status" value="1"/>
</dbReference>
<keyword evidence="2" id="KW-1003">Cell membrane</keyword>
<reference evidence="8 9" key="1">
    <citation type="submission" date="2014-07" db="EMBL/GenBank/DDBJ databases">
        <authorList>
            <person name="McCorrison J."/>
            <person name="Sanka R."/>
            <person name="Torralba M."/>
            <person name="Gillis M."/>
            <person name="Haft D.H."/>
            <person name="Methe B."/>
            <person name="Sutton G."/>
            <person name="Nelson K.E."/>
        </authorList>
    </citation>
    <scope>NUCLEOTIDE SEQUENCE [LARGE SCALE GENOMIC DNA]</scope>
    <source>
        <strain evidence="8 9">DNF00040</strain>
    </source>
</reference>
<feature type="domain" description="Major facilitator superfamily (MFS) profile" evidence="7">
    <location>
        <begin position="16"/>
        <end position="391"/>
    </location>
</feature>
<keyword evidence="9" id="KW-1185">Reference proteome</keyword>
<gene>
    <name evidence="8" type="ORF">HMPREF2130_09740</name>
</gene>
<dbReference type="GO" id="GO:0022857">
    <property type="term" value="F:transmembrane transporter activity"/>
    <property type="evidence" value="ECO:0007669"/>
    <property type="project" value="InterPro"/>
</dbReference>
<protein>
    <submittedName>
        <fullName evidence="8">MFS transporter</fullName>
    </submittedName>
</protein>
<name>A0A096B3W2_9BURK</name>
<evidence type="ECO:0000256" key="2">
    <source>
        <dbReference type="ARBA" id="ARBA00022475"/>
    </source>
</evidence>
<dbReference type="Gene3D" id="1.20.1250.20">
    <property type="entry name" value="MFS general substrate transporter like domains"/>
    <property type="match status" value="1"/>
</dbReference>
<dbReference type="eggNOG" id="COG2814">
    <property type="taxonomic scope" value="Bacteria"/>
</dbReference>
<accession>A0A096B3W2</accession>
<dbReference type="SUPFAM" id="SSF103473">
    <property type="entry name" value="MFS general substrate transporter"/>
    <property type="match status" value="1"/>
</dbReference>
<keyword evidence="5 6" id="KW-0472">Membrane</keyword>
<feature type="transmembrane region" description="Helical" evidence="6">
    <location>
        <begin position="107"/>
        <end position="129"/>
    </location>
</feature>
<feature type="transmembrane region" description="Helical" evidence="6">
    <location>
        <begin position="299"/>
        <end position="321"/>
    </location>
</feature>
<dbReference type="Pfam" id="PF07690">
    <property type="entry name" value="MFS_1"/>
    <property type="match status" value="1"/>
</dbReference>
<organism evidence="8 9">
    <name type="scientific">Oligella urethralis DNF00040</name>
    <dbReference type="NCBI Taxonomy" id="1401065"/>
    <lineage>
        <taxon>Bacteria</taxon>
        <taxon>Pseudomonadati</taxon>
        <taxon>Pseudomonadota</taxon>
        <taxon>Betaproteobacteria</taxon>
        <taxon>Burkholderiales</taxon>
        <taxon>Alcaligenaceae</taxon>
        <taxon>Oligella</taxon>
    </lineage>
</organism>
<feature type="transmembrane region" description="Helical" evidence="6">
    <location>
        <begin position="274"/>
        <end position="293"/>
    </location>
</feature>
<evidence type="ECO:0000256" key="6">
    <source>
        <dbReference type="SAM" id="Phobius"/>
    </source>
</evidence>
<sequence>MKEPVKQATPKGSWFAVITLAVAAFIFNTTEFVPVGLLPDIAAGFSMDIASTGLLMTLYAWAVTIFSLPLTMVTAGVERRRLLILLFVLFIASHALAAVAWNFSSLLVARIGVAMAHAVFWAITIPLAVRLAPKGKTSKALGFIVTGSSLATVLGVPLGTVIGHHLGWRVTFGLIGVMAAIILALLWRTLPKLSSQSSGSLSVVPALLKRPALQYIYLSLALIMTAHFTVSTYISPYLQTVGGMSNHMVVMMLFVIGLAGILGGIIFSRYAGRYALSLLLISLLGISVSLLLLKIAVHSLWVLMPLAIVWGTVITLLSMVLQSKVLENAADAPDIGVAIFSGVFNIGIGGGALLGGQMINHVGLANIPYVGAILAVITLIAFWWKGRLLTS</sequence>
<evidence type="ECO:0000313" key="9">
    <source>
        <dbReference type="Proteomes" id="UP000029629"/>
    </source>
</evidence>
<evidence type="ECO:0000259" key="7">
    <source>
        <dbReference type="PROSITE" id="PS50850"/>
    </source>
</evidence>
<dbReference type="EMBL" id="JRNI01000060">
    <property type="protein sequence ID" value="KGF27954.1"/>
    <property type="molecule type" value="Genomic_DNA"/>
</dbReference>
<evidence type="ECO:0000313" key="8">
    <source>
        <dbReference type="EMBL" id="KGF27954.1"/>
    </source>
</evidence>
<feature type="transmembrane region" description="Helical" evidence="6">
    <location>
        <begin position="82"/>
        <end position="101"/>
    </location>
</feature>
<feature type="transmembrane region" description="Helical" evidence="6">
    <location>
        <begin position="215"/>
        <end position="235"/>
    </location>
</feature>
<evidence type="ECO:0000256" key="4">
    <source>
        <dbReference type="ARBA" id="ARBA00022989"/>
    </source>
</evidence>